<protein>
    <submittedName>
        <fullName evidence="1">Uncharacterized protein</fullName>
    </submittedName>
</protein>
<reference evidence="1 2" key="1">
    <citation type="journal article" date="2016" name="Nat. Commun.">
        <title>Thousands of microbial genomes shed light on interconnected biogeochemical processes in an aquifer system.</title>
        <authorList>
            <person name="Anantharaman K."/>
            <person name="Brown C.T."/>
            <person name="Hug L.A."/>
            <person name="Sharon I."/>
            <person name="Castelle C.J."/>
            <person name="Probst A.J."/>
            <person name="Thomas B.C."/>
            <person name="Singh A."/>
            <person name="Wilkins M.J."/>
            <person name="Karaoz U."/>
            <person name="Brodie E.L."/>
            <person name="Williams K.H."/>
            <person name="Hubbard S.S."/>
            <person name="Banfield J.F."/>
        </authorList>
    </citation>
    <scope>NUCLEOTIDE SEQUENCE [LARGE SCALE GENOMIC DNA]</scope>
</reference>
<dbReference type="Proteomes" id="UP000176501">
    <property type="component" value="Unassembled WGS sequence"/>
</dbReference>
<accession>A0A1F7W9A9</accession>
<evidence type="ECO:0000313" key="1">
    <source>
        <dbReference type="EMBL" id="OGL99370.1"/>
    </source>
</evidence>
<proteinExistence type="predicted"/>
<dbReference type="AlphaFoldDB" id="A0A1F7W9A9"/>
<evidence type="ECO:0000313" key="2">
    <source>
        <dbReference type="Proteomes" id="UP000176501"/>
    </source>
</evidence>
<organism evidence="1 2">
    <name type="scientific">Candidatus Uhrbacteria bacterium RIFOXYB2_FULL_57_15</name>
    <dbReference type="NCBI Taxonomy" id="1802422"/>
    <lineage>
        <taxon>Bacteria</taxon>
        <taxon>Candidatus Uhriibacteriota</taxon>
    </lineage>
</organism>
<name>A0A1F7W9A9_9BACT</name>
<sequence length="160" mass="17347">MMPNPSGVWSVFDRTLYQLIRNGVGEARPYAKAWLGIVVVPSLGGVDRYLRSSHEGAASPVCGVLPVVDEGQPFVLDTLGFSAKWKDERAVVLWNNGGEYLARKVLMAYGSEHVVAMRLTGAVIALFHGEAEAAAWASACERRMYAEHCASVASYKGSRS</sequence>
<gene>
    <name evidence="1" type="ORF">A2304_00135</name>
</gene>
<comment type="caution">
    <text evidence="1">The sequence shown here is derived from an EMBL/GenBank/DDBJ whole genome shotgun (WGS) entry which is preliminary data.</text>
</comment>
<dbReference type="EMBL" id="MGFE01000006">
    <property type="protein sequence ID" value="OGL99370.1"/>
    <property type="molecule type" value="Genomic_DNA"/>
</dbReference>